<keyword evidence="3" id="KW-0732">Signal</keyword>
<protein>
    <submittedName>
        <fullName evidence="5">Ribose ABC transporter substrate-binding protein</fullName>
    </submittedName>
</protein>
<feature type="domain" description="Periplasmic binding protein" evidence="4">
    <location>
        <begin position="46"/>
        <end position="293"/>
    </location>
</feature>
<evidence type="ECO:0000256" key="1">
    <source>
        <dbReference type="ARBA" id="ARBA00004196"/>
    </source>
</evidence>
<dbReference type="Proteomes" id="UP000644756">
    <property type="component" value="Unassembled WGS sequence"/>
</dbReference>
<organism evidence="5 6">
    <name type="scientific">Paenibacillus abyssi</name>
    <dbReference type="NCBI Taxonomy" id="1340531"/>
    <lineage>
        <taxon>Bacteria</taxon>
        <taxon>Bacillati</taxon>
        <taxon>Bacillota</taxon>
        <taxon>Bacilli</taxon>
        <taxon>Bacillales</taxon>
        <taxon>Paenibacillaceae</taxon>
        <taxon>Paenibacillus</taxon>
    </lineage>
</organism>
<accession>A0A917CQG5</accession>
<evidence type="ECO:0000313" key="6">
    <source>
        <dbReference type="Proteomes" id="UP000644756"/>
    </source>
</evidence>
<evidence type="ECO:0000313" key="5">
    <source>
        <dbReference type="EMBL" id="GGF94972.1"/>
    </source>
</evidence>
<dbReference type="SUPFAM" id="SSF53822">
    <property type="entry name" value="Periplasmic binding protein-like I"/>
    <property type="match status" value="1"/>
</dbReference>
<proteinExistence type="inferred from homology"/>
<dbReference type="CDD" id="cd19969">
    <property type="entry name" value="PBP1_ABC_sugar_binding-like"/>
    <property type="match status" value="1"/>
</dbReference>
<dbReference type="Pfam" id="PF13407">
    <property type="entry name" value="Peripla_BP_4"/>
    <property type="match status" value="1"/>
</dbReference>
<comment type="similarity">
    <text evidence="2">Belongs to the bacterial solute-binding protein 2 family.</text>
</comment>
<dbReference type="InterPro" id="IPR028082">
    <property type="entry name" value="Peripla_BP_I"/>
</dbReference>
<dbReference type="EMBL" id="BMGR01000003">
    <property type="protein sequence ID" value="GGF94972.1"/>
    <property type="molecule type" value="Genomic_DNA"/>
</dbReference>
<evidence type="ECO:0000256" key="3">
    <source>
        <dbReference type="ARBA" id="ARBA00022729"/>
    </source>
</evidence>
<comment type="caution">
    <text evidence="5">The sequence shown here is derived from an EMBL/GenBank/DDBJ whole genome shotgun (WGS) entry which is preliminary data.</text>
</comment>
<dbReference type="Gene3D" id="3.40.50.2300">
    <property type="match status" value="2"/>
</dbReference>
<dbReference type="GO" id="GO:0030313">
    <property type="term" value="C:cell envelope"/>
    <property type="evidence" value="ECO:0007669"/>
    <property type="project" value="UniProtKB-SubCell"/>
</dbReference>
<dbReference type="PANTHER" id="PTHR46847">
    <property type="entry name" value="D-ALLOSE-BINDING PERIPLASMIC PROTEIN-RELATED"/>
    <property type="match status" value="1"/>
</dbReference>
<dbReference type="RefSeq" id="WP_188529698.1">
    <property type="nucleotide sequence ID" value="NZ_BMGR01000003.1"/>
</dbReference>
<reference evidence="5" key="2">
    <citation type="submission" date="2020-09" db="EMBL/GenBank/DDBJ databases">
        <authorList>
            <person name="Sun Q."/>
            <person name="Zhou Y."/>
        </authorList>
    </citation>
    <scope>NUCLEOTIDE SEQUENCE</scope>
    <source>
        <strain evidence="5">CGMCC 1.12987</strain>
    </source>
</reference>
<dbReference type="GO" id="GO:0030246">
    <property type="term" value="F:carbohydrate binding"/>
    <property type="evidence" value="ECO:0007669"/>
    <property type="project" value="UniProtKB-ARBA"/>
</dbReference>
<evidence type="ECO:0000256" key="2">
    <source>
        <dbReference type="ARBA" id="ARBA00007639"/>
    </source>
</evidence>
<sequence length="335" mass="36527">MKKLIFVYVLLIGSFLLYLFTYLRGASGDEQIQAGLQGSIDEKYVMVTFQAGIDYWKSILKGFEDAAQTLNVSVEYRGSTRYDLQEQITVLEQVIAKKPAGIAISSMNPDALTPTINKAIDAGIPIVSFDSGVMNSKAYSLLATNNYDAGVAAAHKMAELVGRSGEVGVVTLPNQLNHKERTLGFEETIRSVYPKMRVVAVKDGKGDQVLSRQSAVDMMTAYPELKGIFNTDAIGGIGIGEAAWLQQRAKDLKIIAFDTDKGTLDMIKEGTISATIAQGTWNMGYWSLQFLFHLHHGLAGPMNGQSSSSTYPLPVYVDTGITVVTKENVDDYIAK</sequence>
<dbReference type="PANTHER" id="PTHR46847:SF1">
    <property type="entry name" value="D-ALLOSE-BINDING PERIPLASMIC PROTEIN-RELATED"/>
    <property type="match status" value="1"/>
</dbReference>
<dbReference type="InterPro" id="IPR025997">
    <property type="entry name" value="SBP_2_dom"/>
</dbReference>
<comment type="subcellular location">
    <subcellularLocation>
        <location evidence="1">Cell envelope</location>
    </subcellularLocation>
</comment>
<name>A0A917CQG5_9BACL</name>
<evidence type="ECO:0000259" key="4">
    <source>
        <dbReference type="Pfam" id="PF13407"/>
    </source>
</evidence>
<gene>
    <name evidence="5" type="ORF">GCM10010916_10470</name>
</gene>
<keyword evidence="6" id="KW-1185">Reference proteome</keyword>
<dbReference type="AlphaFoldDB" id="A0A917CQG5"/>
<reference evidence="5" key="1">
    <citation type="journal article" date="2014" name="Int. J. Syst. Evol. Microbiol.">
        <title>Complete genome sequence of Corynebacterium casei LMG S-19264T (=DSM 44701T), isolated from a smear-ripened cheese.</title>
        <authorList>
            <consortium name="US DOE Joint Genome Institute (JGI-PGF)"/>
            <person name="Walter F."/>
            <person name="Albersmeier A."/>
            <person name="Kalinowski J."/>
            <person name="Ruckert C."/>
        </authorList>
    </citation>
    <scope>NUCLEOTIDE SEQUENCE</scope>
    <source>
        <strain evidence="5">CGMCC 1.12987</strain>
    </source>
</reference>